<reference evidence="3 4" key="1">
    <citation type="journal article" date="2019" name="Nat. Med.">
        <title>A library of human gut bacterial isolates paired with longitudinal multiomics data enables mechanistic microbiome research.</title>
        <authorList>
            <person name="Poyet M."/>
            <person name="Groussin M."/>
            <person name="Gibbons S.M."/>
            <person name="Avila-Pacheco J."/>
            <person name="Jiang X."/>
            <person name="Kearney S.M."/>
            <person name="Perrotta A.R."/>
            <person name="Berdy B."/>
            <person name="Zhao S."/>
            <person name="Lieberman T.D."/>
            <person name="Swanson P.K."/>
            <person name="Smith M."/>
            <person name="Roesemann S."/>
            <person name="Alexander J.E."/>
            <person name="Rich S.A."/>
            <person name="Livny J."/>
            <person name="Vlamakis H."/>
            <person name="Clish C."/>
            <person name="Bullock K."/>
            <person name="Deik A."/>
            <person name="Scott J."/>
            <person name="Pierce K.A."/>
            <person name="Xavier R.J."/>
            <person name="Alm E.J."/>
        </authorList>
    </citation>
    <scope>NUCLEOTIDE SEQUENCE [LARGE SCALE GENOMIC DNA]</scope>
    <source>
        <strain evidence="3 4">BIOML-A5</strain>
    </source>
</reference>
<comment type="caution">
    <text evidence="3">The sequence shown here is derived from an EMBL/GenBank/DDBJ whole genome shotgun (WGS) entry which is preliminary data.</text>
</comment>
<protein>
    <submittedName>
        <fullName evidence="3">Acyltransferase family protein</fullName>
    </submittedName>
</protein>
<feature type="domain" description="Acyltransferase 3" evidence="2">
    <location>
        <begin position="20"/>
        <end position="316"/>
    </location>
</feature>
<sequence length="335" mass="38384">MVSLHLFCRLGTDVYGTPLLWLNSTTPAVYILGWLSEICIPLYSICSGYAHYKLGESGGLSKKRICNRIIKFLINFWIVCILFAVIGVVAGTDQRVPGSWKEFFGNMFFISTSYNGAWWYVDTYLILVMLSPILYKITKKVNSIGMFLFVSGFYLIKYVLNHFGYGLSSENQISDWMIMQYNNLTGSVLTCYIFGMLCAKMQLFTKVKESSFIQKGKNPVVLLVMLTISIITYCLQNALIMPFYGLAVFVLFNLWEKGKIAEKIWLFLGKHSTNIWLTHMFFYLYIFIGAIQRLQYPVLMFGGMIAVCVAVSVVILKLHEIICDRKGKNRSFAWN</sequence>
<keyword evidence="1" id="KW-0812">Transmembrane</keyword>
<gene>
    <name evidence="3" type="ORF">GKE44_02125</name>
</gene>
<proteinExistence type="predicted"/>
<feature type="transmembrane region" description="Helical" evidence="1">
    <location>
        <begin position="28"/>
        <end position="52"/>
    </location>
</feature>
<evidence type="ECO:0000313" key="4">
    <source>
        <dbReference type="Proteomes" id="UP000465607"/>
    </source>
</evidence>
<dbReference type="InterPro" id="IPR002656">
    <property type="entry name" value="Acyl_transf_3_dom"/>
</dbReference>
<dbReference type="AlphaFoldDB" id="A0A7X2M8Q2"/>
<evidence type="ECO:0000313" key="3">
    <source>
        <dbReference type="EMBL" id="MSD25995.1"/>
    </source>
</evidence>
<evidence type="ECO:0000259" key="2">
    <source>
        <dbReference type="Pfam" id="PF01757"/>
    </source>
</evidence>
<feature type="transmembrane region" description="Helical" evidence="1">
    <location>
        <begin position="72"/>
        <end position="91"/>
    </location>
</feature>
<feature type="transmembrane region" description="Helical" evidence="1">
    <location>
        <begin position="275"/>
        <end position="292"/>
    </location>
</feature>
<dbReference type="EMBL" id="WKQV01000002">
    <property type="protein sequence ID" value="MSD25995.1"/>
    <property type="molecule type" value="Genomic_DNA"/>
</dbReference>
<name>A0A7X2M8Q2_9FIRM</name>
<feature type="transmembrane region" description="Helical" evidence="1">
    <location>
        <begin position="216"/>
        <end position="233"/>
    </location>
</feature>
<feature type="transmembrane region" description="Helical" evidence="1">
    <location>
        <begin position="184"/>
        <end position="204"/>
    </location>
</feature>
<keyword evidence="1" id="KW-1133">Transmembrane helix</keyword>
<feature type="transmembrane region" description="Helical" evidence="1">
    <location>
        <begin position="298"/>
        <end position="318"/>
    </location>
</feature>
<dbReference type="RefSeq" id="WP_154269177.1">
    <property type="nucleotide sequence ID" value="NZ_WKQT01000057.1"/>
</dbReference>
<feature type="transmembrane region" description="Helical" evidence="1">
    <location>
        <begin position="117"/>
        <end position="135"/>
    </location>
</feature>
<keyword evidence="3" id="KW-0808">Transferase</keyword>
<dbReference type="Pfam" id="PF01757">
    <property type="entry name" value="Acyl_transf_3"/>
    <property type="match status" value="1"/>
</dbReference>
<keyword evidence="3" id="KW-0012">Acyltransferase</keyword>
<feature type="transmembrane region" description="Helical" evidence="1">
    <location>
        <begin position="239"/>
        <end position="255"/>
    </location>
</feature>
<keyword evidence="1" id="KW-0472">Membrane</keyword>
<dbReference type="GO" id="GO:0016747">
    <property type="term" value="F:acyltransferase activity, transferring groups other than amino-acyl groups"/>
    <property type="evidence" value="ECO:0007669"/>
    <property type="project" value="InterPro"/>
</dbReference>
<dbReference type="Proteomes" id="UP000465607">
    <property type="component" value="Unassembled WGS sequence"/>
</dbReference>
<feature type="transmembrane region" description="Helical" evidence="1">
    <location>
        <begin position="147"/>
        <end position="164"/>
    </location>
</feature>
<evidence type="ECO:0000256" key="1">
    <source>
        <dbReference type="SAM" id="Phobius"/>
    </source>
</evidence>
<organism evidence="3 4">
    <name type="scientific">Agathobacter rectalis</name>
    <dbReference type="NCBI Taxonomy" id="39491"/>
    <lineage>
        <taxon>Bacteria</taxon>
        <taxon>Bacillati</taxon>
        <taxon>Bacillota</taxon>
        <taxon>Clostridia</taxon>
        <taxon>Lachnospirales</taxon>
        <taxon>Lachnospiraceae</taxon>
        <taxon>Agathobacter</taxon>
    </lineage>
</organism>
<accession>A0A7X2M8Q2</accession>